<proteinExistence type="predicted"/>
<feature type="region of interest" description="Disordered" evidence="1">
    <location>
        <begin position="63"/>
        <end position="83"/>
    </location>
</feature>
<keyword evidence="3" id="KW-1185">Reference proteome</keyword>
<evidence type="ECO:0000313" key="3">
    <source>
        <dbReference type="Proteomes" id="UP000235786"/>
    </source>
</evidence>
<sequence length="127" mass="14419">MLPSKVTKKSSALVIERNKRALLRIISDRDWAPVFRTVTAAKAFGATLKKGDDEAKEATWDEIEQDNKQAEERAKAEDFPDELPEGLSEKHLELAKICAEMAGRKYVKRKDVEHVRMMAGRFGVFDL</sequence>
<organism evidence="2 3">
    <name type="scientific">Hyaloscypha variabilis (strain UAMH 11265 / GT02V1 / F)</name>
    <name type="common">Meliniomyces variabilis</name>
    <dbReference type="NCBI Taxonomy" id="1149755"/>
    <lineage>
        <taxon>Eukaryota</taxon>
        <taxon>Fungi</taxon>
        <taxon>Dikarya</taxon>
        <taxon>Ascomycota</taxon>
        <taxon>Pezizomycotina</taxon>
        <taxon>Leotiomycetes</taxon>
        <taxon>Helotiales</taxon>
        <taxon>Hyaloscyphaceae</taxon>
        <taxon>Hyaloscypha</taxon>
        <taxon>Hyaloscypha variabilis</taxon>
    </lineage>
</organism>
<accession>A0A2J6R741</accession>
<dbReference type="Proteomes" id="UP000235786">
    <property type="component" value="Unassembled WGS sequence"/>
</dbReference>
<feature type="compositionally biased region" description="Basic and acidic residues" evidence="1">
    <location>
        <begin position="63"/>
        <end position="78"/>
    </location>
</feature>
<dbReference type="EMBL" id="KZ613954">
    <property type="protein sequence ID" value="PMD34331.1"/>
    <property type="molecule type" value="Genomic_DNA"/>
</dbReference>
<protein>
    <submittedName>
        <fullName evidence="2">Uncharacterized protein</fullName>
    </submittedName>
</protein>
<reference evidence="2 3" key="1">
    <citation type="submission" date="2016-04" db="EMBL/GenBank/DDBJ databases">
        <title>A degradative enzymes factory behind the ericoid mycorrhizal symbiosis.</title>
        <authorList>
            <consortium name="DOE Joint Genome Institute"/>
            <person name="Martino E."/>
            <person name="Morin E."/>
            <person name="Grelet G."/>
            <person name="Kuo A."/>
            <person name="Kohler A."/>
            <person name="Daghino S."/>
            <person name="Barry K."/>
            <person name="Choi C."/>
            <person name="Cichocki N."/>
            <person name="Clum A."/>
            <person name="Copeland A."/>
            <person name="Hainaut M."/>
            <person name="Haridas S."/>
            <person name="Labutti K."/>
            <person name="Lindquist E."/>
            <person name="Lipzen A."/>
            <person name="Khouja H.-R."/>
            <person name="Murat C."/>
            <person name="Ohm R."/>
            <person name="Olson A."/>
            <person name="Spatafora J."/>
            <person name="Veneault-Fourrey C."/>
            <person name="Henrissat B."/>
            <person name="Grigoriev I."/>
            <person name="Martin F."/>
            <person name="Perotto S."/>
        </authorList>
    </citation>
    <scope>NUCLEOTIDE SEQUENCE [LARGE SCALE GENOMIC DNA]</scope>
    <source>
        <strain evidence="2 3">F</strain>
    </source>
</reference>
<name>A0A2J6R741_HYAVF</name>
<evidence type="ECO:0000256" key="1">
    <source>
        <dbReference type="SAM" id="MobiDB-lite"/>
    </source>
</evidence>
<evidence type="ECO:0000313" key="2">
    <source>
        <dbReference type="EMBL" id="PMD34331.1"/>
    </source>
</evidence>
<dbReference type="OrthoDB" id="10627730at2759"/>
<gene>
    <name evidence="2" type="ORF">L207DRAFT_534670</name>
</gene>
<dbReference type="AlphaFoldDB" id="A0A2J6R741"/>